<evidence type="ECO:0000313" key="2">
    <source>
        <dbReference type="EMBL" id="QGS10185.1"/>
    </source>
</evidence>
<keyword evidence="1" id="KW-0812">Transmembrane</keyword>
<dbReference type="Pfam" id="PF24838">
    <property type="entry name" value="8xMP"/>
    <property type="match status" value="1"/>
</dbReference>
<feature type="transmembrane region" description="Helical" evidence="1">
    <location>
        <begin position="58"/>
        <end position="78"/>
    </location>
</feature>
<gene>
    <name evidence="2" type="ORF">FOC40_01355</name>
</gene>
<accession>A0A857A6U4</accession>
<keyword evidence="1" id="KW-0472">Membrane</keyword>
<proteinExistence type="predicted"/>
<protein>
    <submittedName>
        <fullName evidence="2">Uncharacterized protein</fullName>
    </submittedName>
</protein>
<dbReference type="Proteomes" id="UP000424490">
    <property type="component" value="Chromosome"/>
</dbReference>
<keyword evidence="1" id="KW-1133">Transmembrane helix</keyword>
<evidence type="ECO:0000313" key="3">
    <source>
        <dbReference type="Proteomes" id="UP000424490"/>
    </source>
</evidence>
<feature type="transmembrane region" description="Helical" evidence="1">
    <location>
        <begin position="31"/>
        <end position="52"/>
    </location>
</feature>
<sequence length="155" mass="17335">MNDQPASVDPQVLDIYKLAVEMADRVSSRRATANAFFLTVNTGLVAVAGLFPSNSGPWALRATCLAGAVLAFCWFLLLRNYRELNKAKFKVINAIEHEYLPVQPFRDEWIKLGNSDEPISRIQRLKVEYKQLGNVEKYVPLVYAALYVVLGCLGA</sequence>
<dbReference type="AlphaFoldDB" id="A0A857A6U4"/>
<dbReference type="InterPro" id="IPR056918">
    <property type="entry name" value="8xMP"/>
</dbReference>
<dbReference type="RefSeq" id="WP_004565359.1">
    <property type="nucleotide sequence ID" value="NZ_CP046315.1"/>
</dbReference>
<name>A0A857A6U4_9ACTO</name>
<dbReference type="EMBL" id="CP046315">
    <property type="protein sequence ID" value="QGS10185.1"/>
    <property type="molecule type" value="Genomic_DNA"/>
</dbReference>
<reference evidence="2 3" key="1">
    <citation type="submission" date="2019-11" db="EMBL/GenBank/DDBJ databases">
        <title>FDA dAtabase for Regulatory Grade micrObial Sequences (FDA-ARGOS): Supporting development and validation of Infectious Disease Dx tests.</title>
        <authorList>
            <person name="Stonesifer R."/>
            <person name="Tallon L."/>
            <person name="Sadzewicz L."/>
            <person name="Vavikolanu K."/>
            <person name="Mehta A."/>
            <person name="Aluvathingal J."/>
            <person name="Nadendla S."/>
            <person name="Myers T."/>
            <person name="Yan Y."/>
            <person name="Sichtig H."/>
        </authorList>
    </citation>
    <scope>NUCLEOTIDE SEQUENCE [LARGE SCALE GENOMIC DNA]</scope>
    <source>
        <strain evidence="2 3">FDAARGOS_732</strain>
    </source>
</reference>
<evidence type="ECO:0000256" key="1">
    <source>
        <dbReference type="SAM" id="Phobius"/>
    </source>
</evidence>
<organism evidence="2 3">
    <name type="scientific">Schaalia odontolytica</name>
    <dbReference type="NCBI Taxonomy" id="1660"/>
    <lineage>
        <taxon>Bacteria</taxon>
        <taxon>Bacillati</taxon>
        <taxon>Actinomycetota</taxon>
        <taxon>Actinomycetes</taxon>
        <taxon>Actinomycetales</taxon>
        <taxon>Actinomycetaceae</taxon>
        <taxon>Schaalia</taxon>
    </lineage>
</organism>